<dbReference type="AlphaFoldDB" id="A0A7S1ENQ1"/>
<proteinExistence type="predicted"/>
<dbReference type="InterPro" id="IPR029063">
    <property type="entry name" value="SAM-dependent_MTases_sf"/>
</dbReference>
<evidence type="ECO:0000259" key="2">
    <source>
        <dbReference type="Pfam" id="PF08241"/>
    </source>
</evidence>
<feature type="region of interest" description="Disordered" evidence="1">
    <location>
        <begin position="19"/>
        <end position="41"/>
    </location>
</feature>
<name>A0A7S1ENQ1_9CHLO</name>
<accession>A0A7S1ENQ1</accession>
<dbReference type="EMBL" id="HBFO01008001">
    <property type="protein sequence ID" value="CAD8814539.1"/>
    <property type="molecule type" value="Transcribed_RNA"/>
</dbReference>
<dbReference type="SUPFAM" id="SSF53335">
    <property type="entry name" value="S-adenosyl-L-methionine-dependent methyltransferases"/>
    <property type="match status" value="1"/>
</dbReference>
<organism evidence="3">
    <name type="scientific">Ostreococcus mediterraneus</name>
    <dbReference type="NCBI Taxonomy" id="1486918"/>
    <lineage>
        <taxon>Eukaryota</taxon>
        <taxon>Viridiplantae</taxon>
        <taxon>Chlorophyta</taxon>
        <taxon>Mamiellophyceae</taxon>
        <taxon>Mamiellales</taxon>
        <taxon>Bathycoccaceae</taxon>
        <taxon>Ostreococcus</taxon>
    </lineage>
</organism>
<sequence length="334" mass="36388">MRGARATTVTVTAFPWTSRSRSTTTRMASGRTRGGTRVGAASDAASDAASSVYDAPEIYDVAFGFRDFDKEIDFLETLVREYGGLHGGGGLTSALELGAGPAWHSLACARRGIQAVALERNPAMRAYANDKKVAVEASGVKLNSMRVVDGDMRHIELPHMMAPEGGFDCVVMLLGTVAHLLTYDDAISCMTSVRKQLKPGGLFVVELEHPWDLFSGDLSEGVGDAWDRVDEERGVKVLVEWGRDGDEFDIETQVYERTVSFNLIELDGNENTKPKVLKTVEEVVPCKIYTAPEFKALARAASLAHVGTFGDMSTTMALDDEDAHNMVLVFRRDD</sequence>
<dbReference type="InterPro" id="IPR013216">
    <property type="entry name" value="Methyltransf_11"/>
</dbReference>
<evidence type="ECO:0000256" key="1">
    <source>
        <dbReference type="SAM" id="MobiDB-lite"/>
    </source>
</evidence>
<dbReference type="CDD" id="cd02440">
    <property type="entry name" value="AdoMet_MTases"/>
    <property type="match status" value="1"/>
</dbReference>
<feature type="compositionally biased region" description="Low complexity" evidence="1">
    <location>
        <begin position="19"/>
        <end position="31"/>
    </location>
</feature>
<feature type="domain" description="Methyltransferase type 11" evidence="2">
    <location>
        <begin position="95"/>
        <end position="205"/>
    </location>
</feature>
<dbReference type="GO" id="GO:0008757">
    <property type="term" value="F:S-adenosylmethionine-dependent methyltransferase activity"/>
    <property type="evidence" value="ECO:0007669"/>
    <property type="project" value="InterPro"/>
</dbReference>
<evidence type="ECO:0000313" key="3">
    <source>
        <dbReference type="EMBL" id="CAD8814539.1"/>
    </source>
</evidence>
<dbReference type="Gene3D" id="2.20.130.10">
    <property type="entry name" value="CAC2371-like domains"/>
    <property type="match status" value="1"/>
</dbReference>
<gene>
    <name evidence="3" type="ORF">OMED0930_LOCUS5656</name>
</gene>
<dbReference type="Gene3D" id="3.40.50.150">
    <property type="entry name" value="Vaccinia Virus protein VP39"/>
    <property type="match status" value="1"/>
</dbReference>
<protein>
    <recommendedName>
        <fullName evidence="2">Methyltransferase type 11 domain-containing protein</fullName>
    </recommendedName>
</protein>
<reference evidence="3" key="1">
    <citation type="submission" date="2021-01" db="EMBL/GenBank/DDBJ databases">
        <authorList>
            <person name="Corre E."/>
            <person name="Pelletier E."/>
            <person name="Niang G."/>
            <person name="Scheremetjew M."/>
            <person name="Finn R."/>
            <person name="Kale V."/>
            <person name="Holt S."/>
            <person name="Cochrane G."/>
            <person name="Meng A."/>
            <person name="Brown T."/>
            <person name="Cohen L."/>
        </authorList>
    </citation>
    <scope>NUCLEOTIDE SEQUENCE</scope>
    <source>
        <strain evidence="3">Clade-D-RCC1621</strain>
    </source>
</reference>
<dbReference type="Pfam" id="PF08241">
    <property type="entry name" value="Methyltransf_11"/>
    <property type="match status" value="1"/>
</dbReference>